<dbReference type="GO" id="GO:0008270">
    <property type="term" value="F:zinc ion binding"/>
    <property type="evidence" value="ECO:0007669"/>
    <property type="project" value="InterPro"/>
</dbReference>
<feature type="domain" description="C3HC-type" evidence="3">
    <location>
        <begin position="107"/>
        <end position="202"/>
    </location>
</feature>
<keyword evidence="2" id="KW-0539">Nucleus</keyword>
<proteinExistence type="predicted"/>
<dbReference type="GO" id="GO:0005634">
    <property type="term" value="C:nucleus"/>
    <property type="evidence" value="ECO:0007669"/>
    <property type="project" value="UniProtKB-SubCell"/>
</dbReference>
<comment type="caution">
    <text evidence="4">The sequence shown here is derived from an EMBL/GenBank/DDBJ whole genome shotgun (WGS) entry which is preliminary data.</text>
</comment>
<reference evidence="4" key="1">
    <citation type="submission" date="2021-05" db="EMBL/GenBank/DDBJ databases">
        <title>The genome of the haptophyte Pavlova lutheri (Diacronema luteri, Pavlovales) - a model for lipid biosynthesis in eukaryotic algae.</title>
        <authorList>
            <person name="Hulatt C.J."/>
            <person name="Posewitz M.C."/>
        </authorList>
    </citation>
    <scope>NUCLEOTIDE SEQUENCE</scope>
    <source>
        <strain evidence="4">NIVA-4/92</strain>
    </source>
</reference>
<name>A0A8J5XJQ6_DIALT</name>
<dbReference type="PANTHER" id="PTHR15835">
    <property type="entry name" value="NUCLEAR-INTERACTING PARTNER OF ALK"/>
    <property type="match status" value="1"/>
</dbReference>
<evidence type="ECO:0000256" key="2">
    <source>
        <dbReference type="ARBA" id="ARBA00023242"/>
    </source>
</evidence>
<dbReference type="PANTHER" id="PTHR15835:SF6">
    <property type="entry name" value="ZINC FINGER C3HC-TYPE PROTEIN 1"/>
    <property type="match status" value="1"/>
</dbReference>
<dbReference type="EMBL" id="JAGTXO010000012">
    <property type="protein sequence ID" value="KAG8464639.1"/>
    <property type="molecule type" value="Genomic_DNA"/>
</dbReference>
<sequence>MSRAVERASAALSRLESALDEGAAEGAAATTPACIRSAPASGGDARSVFSFGSGSPFGAASTGRRLSLDADAATSMRASIGATLGGTLVAGEQADPGDPGSIASCRPWSRADMTARLGTFSPRRWFGKPLRASPQVCARHGWTNPEYDVLVCASCAARLRAPRALDGWSTGATAAFERLLDEGHAELCPWRGNACPPDLLAIVLPAAAQGAATGPSASEPAAATPYVVVAGRSRALATLRARYRALAGPGPEPPAWYVPAVDGGFIGGDLAHAAVHARLAPSGRVPTEADGLALLAALADAAQLPDAPALRCAAAAAAAEAGAAVGATASGSPRLAVATSALCLALLGWTWSVPPAAAVQGDGALRPDACRGDGASGRLAAGTLWCAESARRLGVWHFCAAGAEPAPADAPAAAATAALSVGSKRPRNGGVAVRARALHPAREHAGDSPWVHRLPAGDAAALVPAWAVAAALLLPARANEHEPAGRTAATPRAAGAVFGAGSGALGLLHGALNSV</sequence>
<gene>
    <name evidence="4" type="ORF">KFE25_010007</name>
</gene>
<protein>
    <recommendedName>
        <fullName evidence="3">C3HC-type domain-containing protein</fullName>
    </recommendedName>
</protein>
<evidence type="ECO:0000256" key="1">
    <source>
        <dbReference type="ARBA" id="ARBA00004123"/>
    </source>
</evidence>
<evidence type="ECO:0000313" key="5">
    <source>
        <dbReference type="Proteomes" id="UP000751190"/>
    </source>
</evidence>
<dbReference type="InterPro" id="IPR012935">
    <property type="entry name" value="NuBaID_N"/>
</dbReference>
<evidence type="ECO:0000313" key="4">
    <source>
        <dbReference type="EMBL" id="KAG8464639.1"/>
    </source>
</evidence>
<accession>A0A8J5XJQ6</accession>
<dbReference type="OrthoDB" id="614844at2759"/>
<comment type="subcellular location">
    <subcellularLocation>
        <location evidence="1">Nucleus</location>
    </subcellularLocation>
</comment>
<evidence type="ECO:0000259" key="3">
    <source>
        <dbReference type="Pfam" id="PF07967"/>
    </source>
</evidence>
<dbReference type="Proteomes" id="UP000751190">
    <property type="component" value="Unassembled WGS sequence"/>
</dbReference>
<dbReference type="AlphaFoldDB" id="A0A8J5XJQ6"/>
<keyword evidence="5" id="KW-1185">Reference proteome</keyword>
<dbReference type="Pfam" id="PF07967">
    <property type="entry name" value="zf-C3HC"/>
    <property type="match status" value="1"/>
</dbReference>
<organism evidence="4 5">
    <name type="scientific">Diacronema lutheri</name>
    <name type="common">Unicellular marine alga</name>
    <name type="synonym">Monochrysis lutheri</name>
    <dbReference type="NCBI Taxonomy" id="2081491"/>
    <lineage>
        <taxon>Eukaryota</taxon>
        <taxon>Haptista</taxon>
        <taxon>Haptophyta</taxon>
        <taxon>Pavlovophyceae</taxon>
        <taxon>Pavlovales</taxon>
        <taxon>Pavlovaceae</taxon>
        <taxon>Diacronema</taxon>
    </lineage>
</organism>